<dbReference type="STRING" id="1095778.SAMN04489842_0626"/>
<dbReference type="InterPro" id="IPR035906">
    <property type="entry name" value="MetI-like_sf"/>
</dbReference>
<dbReference type="CDD" id="cd06261">
    <property type="entry name" value="TM_PBP2"/>
    <property type="match status" value="1"/>
</dbReference>
<dbReference type="Pfam" id="PF00528">
    <property type="entry name" value="BPD_transp_1"/>
    <property type="match status" value="1"/>
</dbReference>
<evidence type="ECO:0000313" key="10">
    <source>
        <dbReference type="Proteomes" id="UP000198848"/>
    </source>
</evidence>
<keyword evidence="4 7" id="KW-0812">Transmembrane</keyword>
<organism evidence="9 10">
    <name type="scientific">Natronobacterium texcoconense</name>
    <dbReference type="NCBI Taxonomy" id="1095778"/>
    <lineage>
        <taxon>Archaea</taxon>
        <taxon>Methanobacteriati</taxon>
        <taxon>Methanobacteriota</taxon>
        <taxon>Stenosarchaea group</taxon>
        <taxon>Halobacteria</taxon>
        <taxon>Halobacteriales</taxon>
        <taxon>Natrialbaceae</taxon>
        <taxon>Natronobacterium</taxon>
    </lineage>
</organism>
<comment type="subcellular location">
    <subcellularLocation>
        <location evidence="1 7">Cell membrane</location>
        <topology evidence="1 7">Multi-pass membrane protein</topology>
    </subcellularLocation>
</comment>
<keyword evidence="10" id="KW-1185">Reference proteome</keyword>
<dbReference type="RefSeq" id="WP_170830949.1">
    <property type="nucleotide sequence ID" value="NZ_FNLC01000001.1"/>
</dbReference>
<dbReference type="PANTHER" id="PTHR43163">
    <property type="entry name" value="DIPEPTIDE TRANSPORT SYSTEM PERMEASE PROTEIN DPPB-RELATED"/>
    <property type="match status" value="1"/>
</dbReference>
<evidence type="ECO:0000256" key="1">
    <source>
        <dbReference type="ARBA" id="ARBA00004651"/>
    </source>
</evidence>
<comment type="similarity">
    <text evidence="7">Belongs to the binding-protein-dependent transport system permease family.</text>
</comment>
<evidence type="ECO:0000256" key="6">
    <source>
        <dbReference type="ARBA" id="ARBA00023136"/>
    </source>
</evidence>
<accession>A0A1H1AAK4</accession>
<dbReference type="InterPro" id="IPR000515">
    <property type="entry name" value="MetI-like"/>
</dbReference>
<gene>
    <name evidence="9" type="ORF">SAMN04489842_0626</name>
</gene>
<protein>
    <submittedName>
        <fullName evidence="9">Peptide/nickel transport system permease protein</fullName>
    </submittedName>
</protein>
<sequence length="318" mass="35115">MSLQKFILRRILSSIPVLFGVSVITFGLMHLAPGDVVDQMVNANPNVPPGEATRLRQEYGFHDPIWVQYLDWLTGVLTGDFGEVFSESRDASAIVWARLPETLLLGAFGWVFAVLIAIPGGIYAAINKDQLGDDISRVFALSGISIPNFWLGLMLMAFFAVYLDWFPTLDPQTALLSREMLWWLILPGITIGTAASANLMRIMRTSMAEELNKEYVTAARAKGLPQRTVFLKHVLRNSLISVTTVAAFLTASLVSGSVVVEVVFGWPGLGRELIQAIQLREINLILIITLLTGTVIVLANLLADIVYGILDPRIRDEY</sequence>
<dbReference type="EMBL" id="FNLC01000001">
    <property type="protein sequence ID" value="SDQ36713.1"/>
    <property type="molecule type" value="Genomic_DNA"/>
</dbReference>
<feature type="transmembrane region" description="Helical" evidence="7">
    <location>
        <begin position="284"/>
        <end position="310"/>
    </location>
</feature>
<feature type="transmembrane region" description="Helical" evidence="7">
    <location>
        <begin position="103"/>
        <end position="126"/>
    </location>
</feature>
<dbReference type="Pfam" id="PF19300">
    <property type="entry name" value="BPD_transp_1_N"/>
    <property type="match status" value="1"/>
</dbReference>
<dbReference type="OrthoDB" id="44105at2157"/>
<reference evidence="10" key="1">
    <citation type="submission" date="2016-10" db="EMBL/GenBank/DDBJ databases">
        <authorList>
            <person name="Varghese N."/>
            <person name="Submissions S."/>
        </authorList>
    </citation>
    <scope>NUCLEOTIDE SEQUENCE [LARGE SCALE GENOMIC DNA]</scope>
    <source>
        <strain evidence="10">DSM 24767</strain>
    </source>
</reference>
<evidence type="ECO:0000313" key="9">
    <source>
        <dbReference type="EMBL" id="SDQ36713.1"/>
    </source>
</evidence>
<evidence type="ECO:0000256" key="4">
    <source>
        <dbReference type="ARBA" id="ARBA00022692"/>
    </source>
</evidence>
<dbReference type="SUPFAM" id="SSF161098">
    <property type="entry name" value="MetI-like"/>
    <property type="match status" value="1"/>
</dbReference>
<feature type="transmembrane region" description="Helical" evidence="7">
    <location>
        <begin position="239"/>
        <end position="264"/>
    </location>
</feature>
<keyword evidence="2 7" id="KW-0813">Transport</keyword>
<dbReference type="GO" id="GO:0055085">
    <property type="term" value="P:transmembrane transport"/>
    <property type="evidence" value="ECO:0007669"/>
    <property type="project" value="InterPro"/>
</dbReference>
<feature type="transmembrane region" description="Helical" evidence="7">
    <location>
        <begin position="138"/>
        <end position="161"/>
    </location>
</feature>
<name>A0A1H1AAK4_NATTX</name>
<keyword evidence="5 7" id="KW-1133">Transmembrane helix</keyword>
<evidence type="ECO:0000256" key="3">
    <source>
        <dbReference type="ARBA" id="ARBA00022475"/>
    </source>
</evidence>
<feature type="transmembrane region" description="Helical" evidence="7">
    <location>
        <begin position="181"/>
        <end position="200"/>
    </location>
</feature>
<evidence type="ECO:0000256" key="5">
    <source>
        <dbReference type="ARBA" id="ARBA00022989"/>
    </source>
</evidence>
<dbReference type="Gene3D" id="1.10.3720.10">
    <property type="entry name" value="MetI-like"/>
    <property type="match status" value="1"/>
</dbReference>
<evidence type="ECO:0000256" key="7">
    <source>
        <dbReference type="RuleBase" id="RU363032"/>
    </source>
</evidence>
<dbReference type="AlphaFoldDB" id="A0A1H1AAK4"/>
<dbReference type="Proteomes" id="UP000198848">
    <property type="component" value="Unassembled WGS sequence"/>
</dbReference>
<keyword evidence="3" id="KW-1003">Cell membrane</keyword>
<feature type="transmembrane region" description="Helical" evidence="7">
    <location>
        <begin position="12"/>
        <end position="32"/>
    </location>
</feature>
<dbReference type="PROSITE" id="PS50928">
    <property type="entry name" value="ABC_TM1"/>
    <property type="match status" value="1"/>
</dbReference>
<dbReference type="GO" id="GO:0005886">
    <property type="term" value="C:plasma membrane"/>
    <property type="evidence" value="ECO:0007669"/>
    <property type="project" value="UniProtKB-SubCell"/>
</dbReference>
<keyword evidence="6 7" id="KW-0472">Membrane</keyword>
<dbReference type="PANTHER" id="PTHR43163:SF2">
    <property type="entry name" value="ABC TRANSPORTER PERMEASE PROTEIN"/>
    <property type="match status" value="1"/>
</dbReference>
<feature type="domain" description="ABC transmembrane type-1" evidence="8">
    <location>
        <begin position="99"/>
        <end position="303"/>
    </location>
</feature>
<evidence type="ECO:0000259" key="8">
    <source>
        <dbReference type="PROSITE" id="PS50928"/>
    </source>
</evidence>
<dbReference type="InterPro" id="IPR045621">
    <property type="entry name" value="BPD_transp_1_N"/>
</dbReference>
<evidence type="ECO:0000256" key="2">
    <source>
        <dbReference type="ARBA" id="ARBA00022448"/>
    </source>
</evidence>
<proteinExistence type="inferred from homology"/>